<keyword evidence="5 6" id="KW-0067">ATP-binding</keyword>
<dbReference type="OrthoDB" id="193931at2759"/>
<dbReference type="Proteomes" id="UP000000600">
    <property type="component" value="Unassembled WGS sequence"/>
</dbReference>
<keyword evidence="1 7" id="KW-0723">Serine/threonine-protein kinase</keyword>
<dbReference type="PANTHER" id="PTHR24346">
    <property type="entry name" value="MAP/MICROTUBULE AFFINITY-REGULATING KINASE"/>
    <property type="match status" value="1"/>
</dbReference>
<dbReference type="AlphaFoldDB" id="A0DH53"/>
<dbReference type="PROSITE" id="PS50011">
    <property type="entry name" value="PROTEIN_KINASE_DOM"/>
    <property type="match status" value="1"/>
</dbReference>
<dbReference type="InterPro" id="IPR000719">
    <property type="entry name" value="Prot_kinase_dom"/>
</dbReference>
<evidence type="ECO:0000256" key="7">
    <source>
        <dbReference type="RuleBase" id="RU000304"/>
    </source>
</evidence>
<organism evidence="10 11">
    <name type="scientific">Paramecium tetraurelia</name>
    <dbReference type="NCBI Taxonomy" id="5888"/>
    <lineage>
        <taxon>Eukaryota</taxon>
        <taxon>Sar</taxon>
        <taxon>Alveolata</taxon>
        <taxon>Ciliophora</taxon>
        <taxon>Intramacronucleata</taxon>
        <taxon>Oligohymenophorea</taxon>
        <taxon>Peniculida</taxon>
        <taxon>Parameciidae</taxon>
        <taxon>Paramecium</taxon>
    </lineage>
</organism>
<dbReference type="KEGG" id="ptm:GSPATT00016756001"/>
<evidence type="ECO:0000256" key="8">
    <source>
        <dbReference type="SAM" id="MobiDB-lite"/>
    </source>
</evidence>
<evidence type="ECO:0000313" key="10">
    <source>
        <dbReference type="EMBL" id="CAK82370.1"/>
    </source>
</evidence>
<sequence>MLKYQFGQKIGEGTFAQVYIGACNDEQVAIKVLQKESLKTDRDKFRVNKEIELLNKVNHPNIVKMKEIVEDEESIYLITEYVSGGELFDYIVEQERQIRQYRRLTNGEARHIIRQLINAIEYLHGLGIIHRDLKPENILMRDNGDICLIDFGLSMEVTKGQLLVTACGSPCYAAPEMLEGKNYDGAKTDIWSCGVILYAMLCGYLPFDEENTQNLYDKIKLCQYKIPNSLHKDAKDLLSKILVQENQRINIEQIKNHPFLLNDDECQNSNELSIEQIEQPIDCQENLDNENQQASLIQSQNQEEDTIEYVQPIEEIQKRPKGHTLKRESIMNELEVNINSMSPKRKFEITVLNKERKNLKTIAQAFQIIQESSRQKDRKIPEEQQQQQIQLAKKPAMKINTNKPYTKIKNVQTIRYRN</sequence>
<protein>
    <recommendedName>
        <fullName evidence="9">Protein kinase domain-containing protein</fullName>
    </recommendedName>
</protein>
<dbReference type="SMART" id="SM00220">
    <property type="entry name" value="S_TKc"/>
    <property type="match status" value="1"/>
</dbReference>
<name>A0DH53_PARTE</name>
<feature type="region of interest" description="Disordered" evidence="8">
    <location>
        <begin position="372"/>
        <end position="391"/>
    </location>
</feature>
<dbReference type="CDD" id="cd14003">
    <property type="entry name" value="STKc_AMPK-like"/>
    <property type="match status" value="1"/>
</dbReference>
<dbReference type="eggNOG" id="KOG0583">
    <property type="taxonomic scope" value="Eukaryota"/>
</dbReference>
<keyword evidence="4" id="KW-0418">Kinase</keyword>
<comment type="similarity">
    <text evidence="7">Belongs to the protein kinase superfamily.</text>
</comment>
<evidence type="ECO:0000256" key="5">
    <source>
        <dbReference type="ARBA" id="ARBA00022840"/>
    </source>
</evidence>
<keyword evidence="11" id="KW-1185">Reference proteome</keyword>
<accession>A0DH53</accession>
<dbReference type="FunFam" id="3.30.200.20:FF:000042">
    <property type="entry name" value="Aurora kinase A"/>
    <property type="match status" value="1"/>
</dbReference>
<dbReference type="Pfam" id="PF00069">
    <property type="entry name" value="Pkinase"/>
    <property type="match status" value="1"/>
</dbReference>
<dbReference type="Gene3D" id="1.10.510.10">
    <property type="entry name" value="Transferase(Phosphotransferase) domain 1"/>
    <property type="match status" value="1"/>
</dbReference>
<dbReference type="InterPro" id="IPR017441">
    <property type="entry name" value="Protein_kinase_ATP_BS"/>
</dbReference>
<dbReference type="PROSITE" id="PS00107">
    <property type="entry name" value="PROTEIN_KINASE_ATP"/>
    <property type="match status" value="1"/>
</dbReference>
<feature type="compositionally biased region" description="Basic and acidic residues" evidence="8">
    <location>
        <begin position="373"/>
        <end position="382"/>
    </location>
</feature>
<evidence type="ECO:0000259" key="9">
    <source>
        <dbReference type="PROSITE" id="PS50011"/>
    </source>
</evidence>
<evidence type="ECO:0000256" key="2">
    <source>
        <dbReference type="ARBA" id="ARBA00022679"/>
    </source>
</evidence>
<dbReference type="GeneID" id="5035552"/>
<dbReference type="PROSITE" id="PS00108">
    <property type="entry name" value="PROTEIN_KINASE_ST"/>
    <property type="match status" value="1"/>
</dbReference>
<reference evidence="10 11" key="1">
    <citation type="journal article" date="2006" name="Nature">
        <title>Global trends of whole-genome duplications revealed by the ciliate Paramecium tetraurelia.</title>
        <authorList>
            <consortium name="Genoscope"/>
            <person name="Aury J.-M."/>
            <person name="Jaillon O."/>
            <person name="Duret L."/>
            <person name="Noel B."/>
            <person name="Jubin C."/>
            <person name="Porcel B.M."/>
            <person name="Segurens B."/>
            <person name="Daubin V."/>
            <person name="Anthouard V."/>
            <person name="Aiach N."/>
            <person name="Arnaiz O."/>
            <person name="Billaut A."/>
            <person name="Beisson J."/>
            <person name="Blanc I."/>
            <person name="Bouhouche K."/>
            <person name="Camara F."/>
            <person name="Duharcourt S."/>
            <person name="Guigo R."/>
            <person name="Gogendeau D."/>
            <person name="Katinka M."/>
            <person name="Keller A.-M."/>
            <person name="Kissmehl R."/>
            <person name="Klotz C."/>
            <person name="Koll F."/>
            <person name="Le Moue A."/>
            <person name="Lepere C."/>
            <person name="Malinsky S."/>
            <person name="Nowacki M."/>
            <person name="Nowak J.K."/>
            <person name="Plattner H."/>
            <person name="Poulain J."/>
            <person name="Ruiz F."/>
            <person name="Serrano V."/>
            <person name="Zagulski M."/>
            <person name="Dessen P."/>
            <person name="Betermier M."/>
            <person name="Weissenbach J."/>
            <person name="Scarpelli C."/>
            <person name="Schachter V."/>
            <person name="Sperling L."/>
            <person name="Meyer E."/>
            <person name="Cohen J."/>
            <person name="Wincker P."/>
        </authorList>
    </citation>
    <scope>NUCLEOTIDE SEQUENCE [LARGE SCALE GENOMIC DNA]</scope>
    <source>
        <strain evidence="10 11">Stock d4-2</strain>
    </source>
</reference>
<dbReference type="FunFam" id="1.10.510.10:FF:000759">
    <property type="entry name" value="CAMK/CAMKL/AMPK protein kinase"/>
    <property type="match status" value="1"/>
</dbReference>
<dbReference type="EMBL" id="CT868430">
    <property type="protein sequence ID" value="CAK82370.1"/>
    <property type="molecule type" value="Genomic_DNA"/>
</dbReference>
<dbReference type="SUPFAM" id="SSF56112">
    <property type="entry name" value="Protein kinase-like (PK-like)"/>
    <property type="match status" value="1"/>
</dbReference>
<dbReference type="GO" id="GO:0005524">
    <property type="term" value="F:ATP binding"/>
    <property type="evidence" value="ECO:0007669"/>
    <property type="project" value="UniProtKB-UniRule"/>
</dbReference>
<gene>
    <name evidence="10" type="ORF">GSPATT00016756001</name>
</gene>
<evidence type="ECO:0000256" key="3">
    <source>
        <dbReference type="ARBA" id="ARBA00022741"/>
    </source>
</evidence>
<dbReference type="STRING" id="5888.A0DH53"/>
<evidence type="ECO:0000313" key="11">
    <source>
        <dbReference type="Proteomes" id="UP000000600"/>
    </source>
</evidence>
<dbReference type="InterPro" id="IPR008271">
    <property type="entry name" value="Ser/Thr_kinase_AS"/>
</dbReference>
<keyword evidence="3 6" id="KW-0547">Nucleotide-binding</keyword>
<feature type="binding site" evidence="6">
    <location>
        <position position="31"/>
    </location>
    <ligand>
        <name>ATP</name>
        <dbReference type="ChEBI" id="CHEBI:30616"/>
    </ligand>
</feature>
<evidence type="ECO:0000256" key="6">
    <source>
        <dbReference type="PROSITE-ProRule" id="PRU10141"/>
    </source>
</evidence>
<evidence type="ECO:0000256" key="1">
    <source>
        <dbReference type="ARBA" id="ARBA00022527"/>
    </source>
</evidence>
<evidence type="ECO:0000256" key="4">
    <source>
        <dbReference type="ARBA" id="ARBA00022777"/>
    </source>
</evidence>
<keyword evidence="2" id="KW-0808">Transferase</keyword>
<dbReference type="OMA" id="IRYCHDC"/>
<dbReference type="InParanoid" id="A0DH53"/>
<dbReference type="PANTHER" id="PTHR24346:SF82">
    <property type="entry name" value="KP78A-RELATED"/>
    <property type="match status" value="1"/>
</dbReference>
<feature type="domain" description="Protein kinase" evidence="9">
    <location>
        <begin position="4"/>
        <end position="260"/>
    </location>
</feature>
<dbReference type="InterPro" id="IPR011009">
    <property type="entry name" value="Kinase-like_dom_sf"/>
</dbReference>
<dbReference type="HOGENOM" id="CLU_000288_59_1_1"/>
<dbReference type="RefSeq" id="XP_001449767.1">
    <property type="nucleotide sequence ID" value="XM_001449730.2"/>
</dbReference>
<proteinExistence type="inferred from homology"/>
<dbReference type="GO" id="GO:0004674">
    <property type="term" value="F:protein serine/threonine kinase activity"/>
    <property type="evidence" value="ECO:0000318"/>
    <property type="project" value="GO_Central"/>
</dbReference>